<proteinExistence type="predicted"/>
<dbReference type="AlphaFoldDB" id="A0A430HFR4"/>
<keyword evidence="1" id="KW-0472">Membrane</keyword>
<dbReference type="OrthoDB" id="9102337at2"/>
<reference evidence="2 3" key="1">
    <citation type="submission" date="2018-12" db="EMBL/GenBank/DDBJ databases">
        <authorList>
            <person name="Yang E."/>
        </authorList>
    </citation>
    <scope>NUCLEOTIDE SEQUENCE [LARGE SCALE GENOMIC DNA]</scope>
    <source>
        <strain evidence="2 3">SOD</strain>
    </source>
</reference>
<gene>
    <name evidence="2" type="ORF">EJB06_24885</name>
</gene>
<evidence type="ECO:0000313" key="2">
    <source>
        <dbReference type="EMBL" id="RSZ56359.1"/>
    </source>
</evidence>
<dbReference type="RefSeq" id="WP_126076717.1">
    <property type="nucleotide sequence ID" value="NZ_CP051166.1"/>
</dbReference>
<dbReference type="Proteomes" id="UP000278085">
    <property type="component" value="Unassembled WGS sequence"/>
</dbReference>
<accession>A0A430HFR4</accession>
<keyword evidence="3" id="KW-1185">Reference proteome</keyword>
<comment type="caution">
    <text evidence="2">The sequence shown here is derived from an EMBL/GenBank/DDBJ whole genome shotgun (WGS) entry which is preliminary data.</text>
</comment>
<keyword evidence="1" id="KW-1133">Transmembrane helix</keyword>
<sequence>MTIDMLSSYKPANTPSGHWIGGIVIFLLSLCLFLWSAVSVQHAFDFIASTSRAHGVVVRQTAGKHHVDIRFSTAKGEVVEYGQNGLISYQAGEKVTVLYHADNPRKHPSTDAFGAVWGGVVTLFIVGCFTSILAWLTVFKPHLIHITGFDG</sequence>
<keyword evidence="1" id="KW-0812">Transmembrane</keyword>
<name>A0A430HFR4_9BURK</name>
<evidence type="ECO:0008006" key="4">
    <source>
        <dbReference type="Google" id="ProtNLM"/>
    </source>
</evidence>
<evidence type="ECO:0000256" key="1">
    <source>
        <dbReference type="SAM" id="Phobius"/>
    </source>
</evidence>
<dbReference type="EMBL" id="RXLQ01000016">
    <property type="protein sequence ID" value="RSZ56359.1"/>
    <property type="molecule type" value="Genomic_DNA"/>
</dbReference>
<feature type="transmembrane region" description="Helical" evidence="1">
    <location>
        <begin position="20"/>
        <end position="38"/>
    </location>
</feature>
<feature type="transmembrane region" description="Helical" evidence="1">
    <location>
        <begin position="115"/>
        <end position="136"/>
    </location>
</feature>
<organism evidence="2 3">
    <name type="scientific">Massilia atriviolacea</name>
    <dbReference type="NCBI Taxonomy" id="2495579"/>
    <lineage>
        <taxon>Bacteria</taxon>
        <taxon>Pseudomonadati</taxon>
        <taxon>Pseudomonadota</taxon>
        <taxon>Betaproteobacteria</taxon>
        <taxon>Burkholderiales</taxon>
        <taxon>Oxalobacteraceae</taxon>
        <taxon>Telluria group</taxon>
        <taxon>Massilia</taxon>
    </lineage>
</organism>
<protein>
    <recommendedName>
        <fullName evidence="4">DUF3592 domain-containing protein</fullName>
    </recommendedName>
</protein>
<evidence type="ECO:0000313" key="3">
    <source>
        <dbReference type="Proteomes" id="UP000278085"/>
    </source>
</evidence>